<dbReference type="InterPro" id="IPR018723">
    <property type="entry name" value="DUF2254_membrane"/>
</dbReference>
<keyword evidence="1" id="KW-1133">Transmembrane helix</keyword>
<keyword evidence="3" id="KW-1185">Reference proteome</keyword>
<gene>
    <name evidence="2" type="ORF">SAMN04488514_10646</name>
</gene>
<dbReference type="EMBL" id="FNGV01000006">
    <property type="protein sequence ID" value="SDM20010.1"/>
    <property type="molecule type" value="Genomic_DNA"/>
</dbReference>
<organism evidence="2 3">
    <name type="scientific">Kriegella aquimaris</name>
    <dbReference type="NCBI Taxonomy" id="192904"/>
    <lineage>
        <taxon>Bacteria</taxon>
        <taxon>Pseudomonadati</taxon>
        <taxon>Bacteroidota</taxon>
        <taxon>Flavobacteriia</taxon>
        <taxon>Flavobacteriales</taxon>
        <taxon>Flavobacteriaceae</taxon>
        <taxon>Kriegella</taxon>
    </lineage>
</organism>
<evidence type="ECO:0000256" key="1">
    <source>
        <dbReference type="SAM" id="Phobius"/>
    </source>
</evidence>
<feature type="transmembrane region" description="Helical" evidence="1">
    <location>
        <begin position="113"/>
        <end position="137"/>
    </location>
</feature>
<reference evidence="2 3" key="1">
    <citation type="submission" date="2016-10" db="EMBL/GenBank/DDBJ databases">
        <authorList>
            <person name="de Groot N.N."/>
        </authorList>
    </citation>
    <scope>NUCLEOTIDE SEQUENCE [LARGE SCALE GENOMIC DNA]</scope>
    <source>
        <strain evidence="2 3">DSM 19886</strain>
    </source>
</reference>
<proteinExistence type="predicted"/>
<evidence type="ECO:0000313" key="3">
    <source>
        <dbReference type="Proteomes" id="UP000199440"/>
    </source>
</evidence>
<accession>A0A1G9RA81</accession>
<feature type="transmembrane region" description="Helical" evidence="1">
    <location>
        <begin position="67"/>
        <end position="92"/>
    </location>
</feature>
<dbReference type="Pfam" id="PF10011">
    <property type="entry name" value="DUF2254"/>
    <property type="match status" value="1"/>
</dbReference>
<dbReference type="AlphaFoldDB" id="A0A1G9RA81"/>
<keyword evidence="1" id="KW-0472">Membrane</keyword>
<dbReference type="Proteomes" id="UP000199440">
    <property type="component" value="Unassembled WGS sequence"/>
</dbReference>
<dbReference type="RefSeq" id="WP_089889925.1">
    <property type="nucleotide sequence ID" value="NZ_FNGV01000006.1"/>
</dbReference>
<feature type="transmembrane region" description="Helical" evidence="1">
    <location>
        <begin position="20"/>
        <end position="38"/>
    </location>
</feature>
<sequence length="428" mass="48364">MKELLKPLKKIYHNVLKSIAFYPVLISFGFFMLSIVILELENTEAVMALKKNLSYLFIQDFETARSILTTFIGGILSLTVFSFTMVMVVLNQASSNFSPRLLPNLISNKKHQIILGVYIGTLLFCTIVLIYLGAYGIDSESMGLSTMLAALFALVCIGFFVYFIHSISTAIQINHITNRIFESSMRHLDSEMNSTSGQEVSLHYIETENWYTIYVTENGYYKDFDVSLMTNALLEQNNQIEVLPYVGQHIWKGMPVLRTKNIFNEEEQRNLLFCLDISSKRHEGDKGISGMIKLMEIAVKALSPGINDPGTAIGAIGDLAELLRVRLQFSKVVSTYVRDSETLLIKNNISAYEIMRIIVQPIRNYAKKDSAVLFELVATLHFISKAPNLSEEDMAAIAEEKEALLFDIKENVSNPIDQKRILDYLQNG</sequence>
<dbReference type="OrthoDB" id="2955631at2"/>
<feature type="transmembrane region" description="Helical" evidence="1">
    <location>
        <begin position="143"/>
        <end position="164"/>
    </location>
</feature>
<protein>
    <submittedName>
        <fullName evidence="2">Uncharacterized membrane protein</fullName>
    </submittedName>
</protein>
<name>A0A1G9RA81_9FLAO</name>
<keyword evidence="1" id="KW-0812">Transmembrane</keyword>
<dbReference type="STRING" id="192904.SAMN04488514_10646"/>
<evidence type="ECO:0000313" key="2">
    <source>
        <dbReference type="EMBL" id="SDM20010.1"/>
    </source>
</evidence>